<dbReference type="Proteomes" id="UP000465360">
    <property type="component" value="Unassembled WGS sequence"/>
</dbReference>
<proteinExistence type="predicted"/>
<dbReference type="AlphaFoldDB" id="A0A7I9YHB2"/>
<evidence type="ECO:0000313" key="2">
    <source>
        <dbReference type="Proteomes" id="UP000465360"/>
    </source>
</evidence>
<keyword evidence="2" id="KW-1185">Reference proteome</keyword>
<reference evidence="1 2" key="1">
    <citation type="journal article" date="2019" name="Emerg. Microbes Infect.">
        <title>Comprehensive subspecies identification of 175 nontuberculous mycobacteria species based on 7547 genomic profiles.</title>
        <authorList>
            <person name="Matsumoto Y."/>
            <person name="Kinjo T."/>
            <person name="Motooka D."/>
            <person name="Nabeya D."/>
            <person name="Jung N."/>
            <person name="Uechi K."/>
            <person name="Horii T."/>
            <person name="Iida T."/>
            <person name="Fujita J."/>
            <person name="Nakamura S."/>
        </authorList>
    </citation>
    <scope>NUCLEOTIDE SEQUENCE [LARGE SCALE GENOMIC DNA]</scope>
    <source>
        <strain evidence="1 2">JCM 30725</strain>
    </source>
</reference>
<protein>
    <recommendedName>
        <fullName evidence="3">Transmembrane protein</fullName>
    </recommendedName>
</protein>
<organism evidence="1 2">
    <name type="scientific">Mycobacterium bourgelatii</name>
    <dbReference type="NCBI Taxonomy" id="1273442"/>
    <lineage>
        <taxon>Bacteria</taxon>
        <taxon>Bacillati</taxon>
        <taxon>Actinomycetota</taxon>
        <taxon>Actinomycetes</taxon>
        <taxon>Mycobacteriales</taxon>
        <taxon>Mycobacteriaceae</taxon>
        <taxon>Mycobacterium</taxon>
    </lineage>
</organism>
<comment type="caution">
    <text evidence="1">The sequence shown here is derived from an EMBL/GenBank/DDBJ whole genome shotgun (WGS) entry which is preliminary data.</text>
</comment>
<evidence type="ECO:0008006" key="3">
    <source>
        <dbReference type="Google" id="ProtNLM"/>
    </source>
</evidence>
<name>A0A7I9YHB2_MYCBU</name>
<accession>A0A7I9YHB2</accession>
<sequence length="131" mass="14357">MGDSNAFGFDPDDIDRVIREGSEGLRDVFDRIGKFVNGPANRSAWSVLFDDMGRRSRPAPETAGEAGDGVWAIFTVDDDGSARVEQVYATELDALRANKNNTDPKRKVRFLPYGIAVSVLDDSPDQSDEST</sequence>
<evidence type="ECO:0000313" key="1">
    <source>
        <dbReference type="EMBL" id="GFG88066.1"/>
    </source>
</evidence>
<dbReference type="RefSeq" id="WP_163706627.1">
    <property type="nucleotide sequence ID" value="NZ_BLKZ01000001.1"/>
</dbReference>
<dbReference type="EMBL" id="BLKZ01000001">
    <property type="protein sequence ID" value="GFG88066.1"/>
    <property type="molecule type" value="Genomic_DNA"/>
</dbReference>
<gene>
    <name evidence="1" type="ORF">MBOU_01080</name>
</gene>